<sequence length="131" mass="14930">MLGREEEHPPIPSRGRVSGETGNRPFSRNTGLKEEEDAEIPCTFPEYATHSKLIFHTSILFIIEEEKMMVERKEEQLPAANNAPGGGDKESLDGHQCVYDHSRWRRKPSGRHMQKRGLGDWGGNYNVIIKE</sequence>
<dbReference type="Proteomes" id="UP001412067">
    <property type="component" value="Unassembled WGS sequence"/>
</dbReference>
<comment type="caution">
    <text evidence="2">The sequence shown here is derived from an EMBL/GenBank/DDBJ whole genome shotgun (WGS) entry which is preliminary data.</text>
</comment>
<reference evidence="2 3" key="1">
    <citation type="journal article" date="2022" name="Nat. Plants">
        <title>Genomes of leafy and leafless Platanthera orchids illuminate the evolution of mycoheterotrophy.</title>
        <authorList>
            <person name="Li M.H."/>
            <person name="Liu K.W."/>
            <person name="Li Z."/>
            <person name="Lu H.C."/>
            <person name="Ye Q.L."/>
            <person name="Zhang D."/>
            <person name="Wang J.Y."/>
            <person name="Li Y.F."/>
            <person name="Zhong Z.M."/>
            <person name="Liu X."/>
            <person name="Yu X."/>
            <person name="Liu D.K."/>
            <person name="Tu X.D."/>
            <person name="Liu B."/>
            <person name="Hao Y."/>
            <person name="Liao X.Y."/>
            <person name="Jiang Y.T."/>
            <person name="Sun W.H."/>
            <person name="Chen J."/>
            <person name="Chen Y.Q."/>
            <person name="Ai Y."/>
            <person name="Zhai J.W."/>
            <person name="Wu S.S."/>
            <person name="Zhou Z."/>
            <person name="Hsiao Y.Y."/>
            <person name="Wu W.L."/>
            <person name="Chen Y.Y."/>
            <person name="Lin Y.F."/>
            <person name="Hsu J.L."/>
            <person name="Li C.Y."/>
            <person name="Wang Z.W."/>
            <person name="Zhao X."/>
            <person name="Zhong W.Y."/>
            <person name="Ma X.K."/>
            <person name="Ma L."/>
            <person name="Huang J."/>
            <person name="Chen G.Z."/>
            <person name="Huang M.Z."/>
            <person name="Huang L."/>
            <person name="Peng D.H."/>
            <person name="Luo Y.B."/>
            <person name="Zou S.Q."/>
            <person name="Chen S.P."/>
            <person name="Lan S."/>
            <person name="Tsai W.C."/>
            <person name="Van de Peer Y."/>
            <person name="Liu Z.J."/>
        </authorList>
    </citation>
    <scope>NUCLEOTIDE SEQUENCE [LARGE SCALE GENOMIC DNA]</scope>
    <source>
        <strain evidence="2">Lor288</strain>
    </source>
</reference>
<keyword evidence="3" id="KW-1185">Reference proteome</keyword>
<dbReference type="EMBL" id="JBBWWR010000010">
    <property type="protein sequence ID" value="KAK8961094.1"/>
    <property type="molecule type" value="Genomic_DNA"/>
</dbReference>
<feature type="region of interest" description="Disordered" evidence="1">
    <location>
        <begin position="1"/>
        <end position="38"/>
    </location>
</feature>
<proteinExistence type="predicted"/>
<evidence type="ECO:0000313" key="2">
    <source>
        <dbReference type="EMBL" id="KAK8961094.1"/>
    </source>
</evidence>
<feature type="compositionally biased region" description="Polar residues" evidence="1">
    <location>
        <begin position="20"/>
        <end position="30"/>
    </location>
</feature>
<feature type="region of interest" description="Disordered" evidence="1">
    <location>
        <begin position="73"/>
        <end position="95"/>
    </location>
</feature>
<gene>
    <name evidence="2" type="ORF">KSP40_PGU008009</name>
</gene>
<evidence type="ECO:0000313" key="3">
    <source>
        <dbReference type="Proteomes" id="UP001412067"/>
    </source>
</evidence>
<evidence type="ECO:0000256" key="1">
    <source>
        <dbReference type="SAM" id="MobiDB-lite"/>
    </source>
</evidence>
<name>A0ABR2MA71_9ASPA</name>
<accession>A0ABR2MA71</accession>
<organism evidence="2 3">
    <name type="scientific">Platanthera guangdongensis</name>
    <dbReference type="NCBI Taxonomy" id="2320717"/>
    <lineage>
        <taxon>Eukaryota</taxon>
        <taxon>Viridiplantae</taxon>
        <taxon>Streptophyta</taxon>
        <taxon>Embryophyta</taxon>
        <taxon>Tracheophyta</taxon>
        <taxon>Spermatophyta</taxon>
        <taxon>Magnoliopsida</taxon>
        <taxon>Liliopsida</taxon>
        <taxon>Asparagales</taxon>
        <taxon>Orchidaceae</taxon>
        <taxon>Orchidoideae</taxon>
        <taxon>Orchideae</taxon>
        <taxon>Orchidinae</taxon>
        <taxon>Platanthera</taxon>
    </lineage>
</organism>
<protein>
    <submittedName>
        <fullName evidence="2">Uncharacterized protein</fullName>
    </submittedName>
</protein>